<dbReference type="Gene3D" id="1.20.1260.10">
    <property type="match status" value="1"/>
</dbReference>
<dbReference type="KEGG" id="nef:GP480_01380"/>
<dbReference type="AlphaFoldDB" id="A0A6P1G9H0"/>
<dbReference type="GO" id="GO:0008682">
    <property type="term" value="F:3-demethoxyubiquinol 3-hydroxylase activity"/>
    <property type="evidence" value="ECO:0007669"/>
    <property type="project" value="TreeGrafter"/>
</dbReference>
<name>A0A6P1G9H0_9RICK</name>
<evidence type="ECO:0000256" key="6">
    <source>
        <dbReference type="ARBA" id="ARBA00023033"/>
    </source>
</evidence>
<dbReference type="CDD" id="cd01042">
    <property type="entry name" value="DMQH"/>
    <property type="match status" value="1"/>
</dbReference>
<dbReference type="Proteomes" id="UP000464912">
    <property type="component" value="Chromosome"/>
</dbReference>
<accession>A0A6P1G9H0</accession>
<dbReference type="SUPFAM" id="SSF47240">
    <property type="entry name" value="Ferritin-like"/>
    <property type="match status" value="1"/>
</dbReference>
<proteinExistence type="predicted"/>
<keyword evidence="3" id="KW-0479">Metal-binding</keyword>
<evidence type="ECO:0000256" key="4">
    <source>
        <dbReference type="ARBA" id="ARBA00023002"/>
    </source>
</evidence>
<organism evidence="8 9">
    <name type="scientific">Neorickettsia findlayensis</name>
    <dbReference type="NCBI Taxonomy" id="2686014"/>
    <lineage>
        <taxon>Bacteria</taxon>
        <taxon>Pseudomonadati</taxon>
        <taxon>Pseudomonadota</taxon>
        <taxon>Alphaproteobacteria</taxon>
        <taxon>Rickettsiales</taxon>
        <taxon>Anaplasmataceae</taxon>
        <taxon>Neorickettsia</taxon>
    </lineage>
</organism>
<reference evidence="8 9" key="1">
    <citation type="journal article" date="2020" name="MBio">
        <title>Erratum for Teymournejad et al., 'Isolation and Molecular Analysis of a Novel Neorickettsia Species That Causes Potomac Horse Fever'.</title>
        <authorList>
            <person name="Teymournejad O."/>
            <person name="Lin M."/>
            <person name="Bekebrede H."/>
            <person name="Kamr A."/>
            <person name="Toribio R.E."/>
            <person name="Arroyo L.G."/>
            <person name="Baird J.D."/>
            <person name="Rikihisa Y."/>
        </authorList>
    </citation>
    <scope>NUCLEOTIDE SEQUENCE [LARGE SCALE GENOMIC DNA]</scope>
    <source>
        <strain evidence="8 9">Fin17</strain>
    </source>
</reference>
<evidence type="ECO:0000256" key="7">
    <source>
        <dbReference type="ARBA" id="ARBA00023136"/>
    </source>
</evidence>
<dbReference type="GO" id="GO:0010468">
    <property type="term" value="P:regulation of gene expression"/>
    <property type="evidence" value="ECO:0007669"/>
    <property type="project" value="TreeGrafter"/>
</dbReference>
<dbReference type="RefSeq" id="WP_160095188.1">
    <property type="nucleotide sequence ID" value="NZ_CP047224.1"/>
</dbReference>
<sequence length="175" mass="19896">MKTDPLIDRILRVNHAGESAAVYIYRGQLRGLQNNPEKRELIYEMMKTEQKHLQFFHSQIVQLRARPTILLGLCKGIAFGVGYLGGKAGVQVAMSCTTAIEDTIDRHYQKQIKFLTKAKPHEHQLLKKIVQFRQEELEHKDIGLANEANRAPFHSIITKVVSLGCTLGIFIAEKF</sequence>
<evidence type="ECO:0000313" key="9">
    <source>
        <dbReference type="Proteomes" id="UP000464912"/>
    </source>
</evidence>
<protein>
    <submittedName>
        <fullName evidence="8">Conjugal transfer protein</fullName>
    </submittedName>
</protein>
<comment type="pathway">
    <text evidence="1">Cofactor biosynthesis; ubiquinone biosynthesis.</text>
</comment>
<evidence type="ECO:0000256" key="5">
    <source>
        <dbReference type="ARBA" id="ARBA00023004"/>
    </source>
</evidence>
<evidence type="ECO:0000256" key="3">
    <source>
        <dbReference type="ARBA" id="ARBA00022723"/>
    </source>
</evidence>
<dbReference type="GO" id="GO:2000377">
    <property type="term" value="P:regulation of reactive oxygen species metabolic process"/>
    <property type="evidence" value="ECO:0007669"/>
    <property type="project" value="TreeGrafter"/>
</dbReference>
<evidence type="ECO:0000256" key="1">
    <source>
        <dbReference type="ARBA" id="ARBA00004749"/>
    </source>
</evidence>
<keyword evidence="9" id="KW-1185">Reference proteome</keyword>
<reference evidence="8 9" key="2">
    <citation type="journal article" date="2020" name="MBio">
        <title>Isolation and Molecular Analysis of a Novel Neorickettsia Species That Causes Potomac Horse Fever.</title>
        <authorList>
            <person name="Teymournejad O."/>
            <person name="Lin M."/>
            <person name="Bekebrede H."/>
            <person name="Kamr A."/>
            <person name="Toribio R.E."/>
            <person name="Arroyo L.G."/>
            <person name="Baird J.D."/>
            <person name="Rikihisa Y."/>
        </authorList>
    </citation>
    <scope>NUCLEOTIDE SEQUENCE [LARGE SCALE GENOMIC DNA]</scope>
    <source>
        <strain evidence="8 9">Fin17</strain>
    </source>
</reference>
<keyword evidence="7" id="KW-0472">Membrane</keyword>
<keyword evidence="4" id="KW-0560">Oxidoreductase</keyword>
<dbReference type="GO" id="GO:0046872">
    <property type="term" value="F:metal ion binding"/>
    <property type="evidence" value="ECO:0007669"/>
    <property type="project" value="UniProtKB-KW"/>
</dbReference>
<dbReference type="Pfam" id="PF03232">
    <property type="entry name" value="COQ7"/>
    <property type="match status" value="1"/>
</dbReference>
<keyword evidence="5" id="KW-0408">Iron</keyword>
<dbReference type="InterPro" id="IPR009078">
    <property type="entry name" value="Ferritin-like_SF"/>
</dbReference>
<gene>
    <name evidence="8" type="ORF">GP480_01380</name>
</gene>
<dbReference type="PANTHER" id="PTHR11237:SF4">
    <property type="entry name" value="5-DEMETHOXYUBIQUINONE HYDROXYLASE, MITOCHONDRIAL"/>
    <property type="match status" value="1"/>
</dbReference>
<dbReference type="PANTHER" id="PTHR11237">
    <property type="entry name" value="COENZYME Q10 BIOSYNTHESIS PROTEIN 7"/>
    <property type="match status" value="1"/>
</dbReference>
<dbReference type="InterPro" id="IPR012347">
    <property type="entry name" value="Ferritin-like"/>
</dbReference>
<dbReference type="GO" id="GO:0006744">
    <property type="term" value="P:ubiquinone biosynthetic process"/>
    <property type="evidence" value="ECO:0007669"/>
    <property type="project" value="UniProtKB-KW"/>
</dbReference>
<evidence type="ECO:0000256" key="2">
    <source>
        <dbReference type="ARBA" id="ARBA00022688"/>
    </source>
</evidence>
<keyword evidence="2" id="KW-0831">Ubiquinone biosynthesis</keyword>
<keyword evidence="6" id="KW-0503">Monooxygenase</keyword>
<evidence type="ECO:0000313" key="8">
    <source>
        <dbReference type="EMBL" id="QHD65107.1"/>
    </source>
</evidence>
<dbReference type="EMBL" id="CP047224">
    <property type="protein sequence ID" value="QHD65107.1"/>
    <property type="molecule type" value="Genomic_DNA"/>
</dbReference>
<dbReference type="InterPro" id="IPR011566">
    <property type="entry name" value="Ubq_synth_Coq7"/>
</dbReference>